<gene>
    <name evidence="2" type="ORF">ElyMa_005112100</name>
</gene>
<reference evidence="2 3" key="1">
    <citation type="journal article" date="2021" name="Elife">
        <title>Chloroplast acquisition without the gene transfer in kleptoplastic sea slugs, Plakobranchus ocellatus.</title>
        <authorList>
            <person name="Maeda T."/>
            <person name="Takahashi S."/>
            <person name="Yoshida T."/>
            <person name="Shimamura S."/>
            <person name="Takaki Y."/>
            <person name="Nagai Y."/>
            <person name="Toyoda A."/>
            <person name="Suzuki Y."/>
            <person name="Arimoto A."/>
            <person name="Ishii H."/>
            <person name="Satoh N."/>
            <person name="Nishiyama T."/>
            <person name="Hasebe M."/>
            <person name="Maruyama T."/>
            <person name="Minagawa J."/>
            <person name="Obokata J."/>
            <person name="Shigenobu S."/>
        </authorList>
    </citation>
    <scope>NUCLEOTIDE SEQUENCE [LARGE SCALE GENOMIC DNA]</scope>
</reference>
<name>A0AAV4JPP6_9GAST</name>
<keyword evidence="1" id="KW-0812">Transmembrane</keyword>
<evidence type="ECO:0000313" key="2">
    <source>
        <dbReference type="EMBL" id="GFS22566.1"/>
    </source>
</evidence>
<keyword evidence="1" id="KW-1133">Transmembrane helix</keyword>
<dbReference type="EMBL" id="BMAT01010216">
    <property type="protein sequence ID" value="GFS22566.1"/>
    <property type="molecule type" value="Genomic_DNA"/>
</dbReference>
<organism evidence="2 3">
    <name type="scientific">Elysia marginata</name>
    <dbReference type="NCBI Taxonomy" id="1093978"/>
    <lineage>
        <taxon>Eukaryota</taxon>
        <taxon>Metazoa</taxon>
        <taxon>Spiralia</taxon>
        <taxon>Lophotrochozoa</taxon>
        <taxon>Mollusca</taxon>
        <taxon>Gastropoda</taxon>
        <taxon>Heterobranchia</taxon>
        <taxon>Euthyneura</taxon>
        <taxon>Panpulmonata</taxon>
        <taxon>Sacoglossa</taxon>
        <taxon>Placobranchoidea</taxon>
        <taxon>Plakobranchidae</taxon>
        <taxon>Elysia</taxon>
    </lineage>
</organism>
<dbReference type="AlphaFoldDB" id="A0AAV4JPP6"/>
<evidence type="ECO:0000256" key="1">
    <source>
        <dbReference type="SAM" id="Phobius"/>
    </source>
</evidence>
<feature type="transmembrane region" description="Helical" evidence="1">
    <location>
        <begin position="20"/>
        <end position="53"/>
    </location>
</feature>
<comment type="caution">
    <text evidence="2">The sequence shown here is derived from an EMBL/GenBank/DDBJ whole genome shotgun (WGS) entry which is preliminary data.</text>
</comment>
<protein>
    <submittedName>
        <fullName evidence="2">Uncharacterized protein</fullName>
    </submittedName>
</protein>
<sequence length="129" mass="13903">MNSRNHLVNKLLPVELVEVVVVVIAVVVVVVVVVAVVVVVIVVIAVVVVVDIVAEMLWGNLGLHSPPPLLLTIFNHLLQRSSLSSEFIVVTVVGWDNRATETLLGLVVDALLRPTSLGFQSWLAMVGKE</sequence>
<keyword evidence="1" id="KW-0472">Membrane</keyword>
<evidence type="ECO:0000313" key="3">
    <source>
        <dbReference type="Proteomes" id="UP000762676"/>
    </source>
</evidence>
<proteinExistence type="predicted"/>
<keyword evidence="3" id="KW-1185">Reference proteome</keyword>
<accession>A0AAV4JPP6</accession>
<dbReference type="Proteomes" id="UP000762676">
    <property type="component" value="Unassembled WGS sequence"/>
</dbReference>